<reference evidence="3 4" key="2">
    <citation type="submission" date="2024-07" db="EMBL/GenBank/DDBJ databases">
        <authorList>
            <person name="Akdeniz Z."/>
        </authorList>
    </citation>
    <scope>NUCLEOTIDE SEQUENCE [LARGE SCALE GENOMIC DNA]</scope>
</reference>
<feature type="transmembrane region" description="Helical" evidence="1">
    <location>
        <begin position="156"/>
        <end position="180"/>
    </location>
</feature>
<name>A0AA86R8C2_9EUKA</name>
<organism evidence="2">
    <name type="scientific">Hexamita inflata</name>
    <dbReference type="NCBI Taxonomy" id="28002"/>
    <lineage>
        <taxon>Eukaryota</taxon>
        <taxon>Metamonada</taxon>
        <taxon>Diplomonadida</taxon>
        <taxon>Hexamitidae</taxon>
        <taxon>Hexamitinae</taxon>
        <taxon>Hexamita</taxon>
    </lineage>
</organism>
<dbReference type="EMBL" id="CATOUU010001119">
    <property type="protein sequence ID" value="CAI9973246.1"/>
    <property type="molecule type" value="Genomic_DNA"/>
</dbReference>
<evidence type="ECO:0000313" key="3">
    <source>
        <dbReference type="EMBL" id="CAL6044787.1"/>
    </source>
</evidence>
<sequence length="202" mass="23186">MHLENLYIKIQQLLTRTVDGCAYFSGAFTANELFGSFPLKPIHESKLGKLIKKYVPLGFFGTLIIYLIMVFWILIYYILRQNDNYFMQKFYFSTVTLSHITGITVAIVLSGRKFIDNKFLKQISQYGQDCLLFTEIMVFKIQMSVGEIKIGPENGIIVFIVAIGVLTAVLSMLKLVHLCISDLLNMFSLKYNNSTVFMCRQQ</sequence>
<protein>
    <submittedName>
        <fullName evidence="3">Hypothetical_protein</fullName>
    </submittedName>
</protein>
<keyword evidence="1" id="KW-0812">Transmembrane</keyword>
<evidence type="ECO:0000313" key="4">
    <source>
        <dbReference type="Proteomes" id="UP001642409"/>
    </source>
</evidence>
<proteinExistence type="predicted"/>
<comment type="caution">
    <text evidence="2">The sequence shown here is derived from an EMBL/GenBank/DDBJ whole genome shotgun (WGS) entry which is preliminary data.</text>
</comment>
<dbReference type="Proteomes" id="UP001642409">
    <property type="component" value="Unassembled WGS sequence"/>
</dbReference>
<keyword evidence="4" id="KW-1185">Reference proteome</keyword>
<keyword evidence="1" id="KW-1133">Transmembrane helix</keyword>
<accession>A0AA86R8C2</accession>
<feature type="transmembrane region" description="Helical" evidence="1">
    <location>
        <begin position="54"/>
        <end position="78"/>
    </location>
</feature>
<reference evidence="2" key="1">
    <citation type="submission" date="2023-06" db="EMBL/GenBank/DDBJ databases">
        <authorList>
            <person name="Kurt Z."/>
        </authorList>
    </citation>
    <scope>NUCLEOTIDE SEQUENCE</scope>
</reference>
<evidence type="ECO:0000313" key="2">
    <source>
        <dbReference type="EMBL" id="CAI9973246.1"/>
    </source>
</evidence>
<dbReference type="EMBL" id="CAXDID020000161">
    <property type="protein sequence ID" value="CAL6044787.1"/>
    <property type="molecule type" value="Genomic_DNA"/>
</dbReference>
<evidence type="ECO:0000256" key="1">
    <source>
        <dbReference type="SAM" id="Phobius"/>
    </source>
</evidence>
<feature type="transmembrane region" description="Helical" evidence="1">
    <location>
        <begin position="90"/>
        <end position="109"/>
    </location>
</feature>
<keyword evidence="1" id="KW-0472">Membrane</keyword>
<gene>
    <name evidence="3" type="ORF">HINF_LOCUS40727</name>
    <name evidence="2" type="ORF">HINF_LOCUS60891</name>
</gene>
<dbReference type="AlphaFoldDB" id="A0AA86R8C2"/>